<organism evidence="3 4">
    <name type="scientific">Rhamnusium bicolor</name>
    <dbReference type="NCBI Taxonomy" id="1586634"/>
    <lineage>
        <taxon>Eukaryota</taxon>
        <taxon>Metazoa</taxon>
        <taxon>Ecdysozoa</taxon>
        <taxon>Arthropoda</taxon>
        <taxon>Hexapoda</taxon>
        <taxon>Insecta</taxon>
        <taxon>Pterygota</taxon>
        <taxon>Neoptera</taxon>
        <taxon>Endopterygota</taxon>
        <taxon>Coleoptera</taxon>
        <taxon>Polyphaga</taxon>
        <taxon>Cucujiformia</taxon>
        <taxon>Chrysomeloidea</taxon>
        <taxon>Cerambycidae</taxon>
        <taxon>Lepturinae</taxon>
        <taxon>Rhagiini</taxon>
        <taxon>Rhamnusium</taxon>
    </lineage>
</organism>
<dbReference type="InterPro" id="IPR033640">
    <property type="entry name" value="FAR_C"/>
</dbReference>
<evidence type="ECO:0000313" key="3">
    <source>
        <dbReference type="EMBL" id="KAJ8972158.1"/>
    </source>
</evidence>
<dbReference type="GO" id="GO:0005777">
    <property type="term" value="C:peroxisome"/>
    <property type="evidence" value="ECO:0007669"/>
    <property type="project" value="TreeGrafter"/>
</dbReference>
<protein>
    <recommendedName>
        <fullName evidence="2">Fatty acyl-CoA reductase C-terminal domain-containing protein</fullName>
    </recommendedName>
</protein>
<dbReference type="CDD" id="cd09071">
    <property type="entry name" value="FAR_C"/>
    <property type="match status" value="1"/>
</dbReference>
<feature type="transmembrane region" description="Helical" evidence="1">
    <location>
        <begin position="86"/>
        <end position="108"/>
    </location>
</feature>
<dbReference type="GO" id="GO:0080019">
    <property type="term" value="F:alcohol-forming very long-chain fatty acyl-CoA reductase activity"/>
    <property type="evidence" value="ECO:0007669"/>
    <property type="project" value="InterPro"/>
</dbReference>
<dbReference type="Proteomes" id="UP001162156">
    <property type="component" value="Unassembled WGS sequence"/>
</dbReference>
<feature type="non-terminal residue" evidence="3">
    <location>
        <position position="196"/>
    </location>
</feature>
<dbReference type="PANTHER" id="PTHR11011">
    <property type="entry name" value="MALE STERILITY PROTEIN 2-RELATED"/>
    <property type="match status" value="1"/>
</dbReference>
<dbReference type="InterPro" id="IPR026055">
    <property type="entry name" value="FAR"/>
</dbReference>
<name>A0AAV8ZW57_9CUCU</name>
<dbReference type="AlphaFoldDB" id="A0AAV8ZW57"/>
<proteinExistence type="predicted"/>
<evidence type="ECO:0000259" key="2">
    <source>
        <dbReference type="Pfam" id="PF03015"/>
    </source>
</evidence>
<keyword evidence="1" id="KW-0812">Transmembrane</keyword>
<dbReference type="PANTHER" id="PTHR11011:SF61">
    <property type="entry name" value="FATTY ACYL-COA REDUCTASE"/>
    <property type="match status" value="1"/>
</dbReference>
<feature type="domain" description="Fatty acyl-CoA reductase C-terminal" evidence="2">
    <location>
        <begin position="91"/>
        <end position="183"/>
    </location>
</feature>
<dbReference type="EMBL" id="JANEYF010000117">
    <property type="protein sequence ID" value="KAJ8972158.1"/>
    <property type="molecule type" value="Genomic_DNA"/>
</dbReference>
<keyword evidence="1" id="KW-1133">Transmembrane helix</keyword>
<keyword evidence="1" id="KW-0472">Membrane</keyword>
<evidence type="ECO:0000256" key="1">
    <source>
        <dbReference type="SAM" id="Phobius"/>
    </source>
</evidence>
<comment type="caution">
    <text evidence="3">The sequence shown here is derived from an EMBL/GenBank/DDBJ whole genome shotgun (WGS) entry which is preliminary data.</text>
</comment>
<dbReference type="Pfam" id="PF03015">
    <property type="entry name" value="Sterile"/>
    <property type="match status" value="1"/>
</dbReference>
<accession>A0AAV8ZW57</accession>
<gene>
    <name evidence="3" type="ORF">NQ314_000384</name>
</gene>
<sequence length="196" mass="23102">MDGNAYANFVPVDSTVNGILAASWNYVTTKNSPHIYNMCIPECDIKISWMELMLTGYAVINKRVPFNGILWYPSATMTKSRLFHKIYFVLFQIVPAIFIDFLLMILGYKPVLFSIQMRIHKGMEMFEYYTVKSWNFNTENIETLRKKLNSREKKNYMLESEGIDIEEYMTDCILYIRRNILKETDDMLPAAHRNMK</sequence>
<reference evidence="3" key="1">
    <citation type="journal article" date="2023" name="Insect Mol. Biol.">
        <title>Genome sequencing provides insights into the evolution of gene families encoding plant cell wall-degrading enzymes in longhorned beetles.</title>
        <authorList>
            <person name="Shin N.R."/>
            <person name="Okamura Y."/>
            <person name="Kirsch R."/>
            <person name="Pauchet Y."/>
        </authorList>
    </citation>
    <scope>NUCLEOTIDE SEQUENCE</scope>
    <source>
        <strain evidence="3">RBIC_L_NR</strain>
    </source>
</reference>
<dbReference type="GO" id="GO:0035336">
    <property type="term" value="P:long-chain fatty-acyl-CoA metabolic process"/>
    <property type="evidence" value="ECO:0007669"/>
    <property type="project" value="TreeGrafter"/>
</dbReference>
<evidence type="ECO:0000313" key="4">
    <source>
        <dbReference type="Proteomes" id="UP001162156"/>
    </source>
</evidence>
<keyword evidence="4" id="KW-1185">Reference proteome</keyword>